<protein>
    <submittedName>
        <fullName evidence="3">Acyltransferase</fullName>
    </submittedName>
</protein>
<keyword evidence="4" id="KW-1185">Reference proteome</keyword>
<name>A0A4Q9VD89_9HYPH</name>
<organism evidence="3 4">
    <name type="scientific">Siculibacillus lacustris</name>
    <dbReference type="NCBI Taxonomy" id="1549641"/>
    <lineage>
        <taxon>Bacteria</taxon>
        <taxon>Pseudomonadati</taxon>
        <taxon>Pseudomonadota</taxon>
        <taxon>Alphaproteobacteria</taxon>
        <taxon>Hyphomicrobiales</taxon>
        <taxon>Ancalomicrobiaceae</taxon>
        <taxon>Siculibacillus</taxon>
    </lineage>
</organism>
<keyword evidence="3" id="KW-0808">Transferase</keyword>
<gene>
    <name evidence="3" type="ORF">EYW49_21995</name>
</gene>
<reference evidence="3 4" key="1">
    <citation type="submission" date="2019-02" db="EMBL/GenBank/DDBJ databases">
        <title>Siculibacillus lacustris gen. nov., sp. nov., a new rosette-forming bacterium isolated from a freshwater crater lake (Lake St. Ana, Romania).</title>
        <authorList>
            <person name="Felfoldi T."/>
            <person name="Marton Z."/>
            <person name="Szabo A."/>
            <person name="Mentes A."/>
            <person name="Boka K."/>
            <person name="Marialigeti K."/>
            <person name="Mathe I."/>
            <person name="Koncz M."/>
            <person name="Schumann P."/>
            <person name="Toth E."/>
        </authorList>
    </citation>
    <scope>NUCLEOTIDE SEQUENCE [LARGE SCALE GENOMIC DNA]</scope>
    <source>
        <strain evidence="3 4">SA-279</strain>
    </source>
</reference>
<feature type="transmembrane region" description="Helical" evidence="1">
    <location>
        <begin position="283"/>
        <end position="305"/>
    </location>
</feature>
<dbReference type="InterPro" id="IPR002656">
    <property type="entry name" value="Acyl_transf_3_dom"/>
</dbReference>
<dbReference type="GO" id="GO:0016020">
    <property type="term" value="C:membrane"/>
    <property type="evidence" value="ECO:0007669"/>
    <property type="project" value="TreeGrafter"/>
</dbReference>
<feature type="transmembrane region" description="Helical" evidence="1">
    <location>
        <begin position="175"/>
        <end position="193"/>
    </location>
</feature>
<accession>A0A4Q9VD89</accession>
<evidence type="ECO:0000259" key="2">
    <source>
        <dbReference type="Pfam" id="PF01757"/>
    </source>
</evidence>
<dbReference type="Pfam" id="PF01757">
    <property type="entry name" value="Acyl_transf_3"/>
    <property type="match status" value="1"/>
</dbReference>
<feature type="transmembrane region" description="Helical" evidence="1">
    <location>
        <begin position="40"/>
        <end position="64"/>
    </location>
</feature>
<dbReference type="AlphaFoldDB" id="A0A4Q9VD89"/>
<keyword evidence="1" id="KW-1133">Transmembrane helix</keyword>
<feature type="transmembrane region" description="Helical" evidence="1">
    <location>
        <begin position="213"/>
        <end position="232"/>
    </location>
</feature>
<keyword evidence="1" id="KW-0812">Transmembrane</keyword>
<dbReference type="EMBL" id="SJFN01000057">
    <property type="protein sequence ID" value="TBW32613.1"/>
    <property type="molecule type" value="Genomic_DNA"/>
</dbReference>
<dbReference type="InterPro" id="IPR050879">
    <property type="entry name" value="Acyltransferase_3"/>
</dbReference>
<feature type="transmembrane region" description="Helical" evidence="1">
    <location>
        <begin position="311"/>
        <end position="332"/>
    </location>
</feature>
<dbReference type="GO" id="GO:0016747">
    <property type="term" value="F:acyltransferase activity, transferring groups other than amino-acyl groups"/>
    <property type="evidence" value="ECO:0007669"/>
    <property type="project" value="InterPro"/>
</dbReference>
<feature type="transmembrane region" description="Helical" evidence="1">
    <location>
        <begin position="85"/>
        <end position="104"/>
    </location>
</feature>
<evidence type="ECO:0000256" key="1">
    <source>
        <dbReference type="SAM" id="Phobius"/>
    </source>
</evidence>
<feature type="domain" description="Acyltransferase 3" evidence="2">
    <location>
        <begin position="10"/>
        <end position="327"/>
    </location>
</feature>
<keyword evidence="3" id="KW-0012">Acyltransferase</keyword>
<keyword evidence="1" id="KW-0472">Membrane</keyword>
<feature type="transmembrane region" description="Helical" evidence="1">
    <location>
        <begin position="150"/>
        <end position="169"/>
    </location>
</feature>
<dbReference type="GO" id="GO:0000271">
    <property type="term" value="P:polysaccharide biosynthetic process"/>
    <property type="evidence" value="ECO:0007669"/>
    <property type="project" value="TreeGrafter"/>
</dbReference>
<comment type="caution">
    <text evidence="3">The sequence shown here is derived from an EMBL/GenBank/DDBJ whole genome shotgun (WGS) entry which is preliminary data.</text>
</comment>
<proteinExistence type="predicted"/>
<feature type="transmembrane region" description="Helical" evidence="1">
    <location>
        <begin position="252"/>
        <end position="271"/>
    </location>
</feature>
<dbReference type="PANTHER" id="PTHR23028">
    <property type="entry name" value="ACETYLTRANSFERASE"/>
    <property type="match status" value="1"/>
</dbReference>
<dbReference type="PANTHER" id="PTHR23028:SF131">
    <property type="entry name" value="BLR2367 PROTEIN"/>
    <property type="match status" value="1"/>
</dbReference>
<evidence type="ECO:0000313" key="4">
    <source>
        <dbReference type="Proteomes" id="UP000292781"/>
    </source>
</evidence>
<dbReference type="OrthoDB" id="9767863at2"/>
<dbReference type="Proteomes" id="UP000292781">
    <property type="component" value="Unassembled WGS sequence"/>
</dbReference>
<sequence length="353" mass="39504">MMDATRNNNFGALRLIFASLVLYSHTPQMIHGSRKYEILYYIFGNLTLAEIAVDAFFIISGYLITQSFENSSSVWSYSKKRVLRIFPGYLVVFWICVLIVAPLAGAGLSGFNVSTALTGLLANIRLMPPNGFAVFPGLPFPSLNGSLWTIAYEFRCYIIVLIAGSSGLLSERYKIVFPLVAAFLLSINALEIIPKIEFPGSSIIGYPRDDVRFFGLFVCGMTFYLYRARIYYRHWTASLSAACLLVGMTNRITAEASFAIFGGYMIFWAAFRVKALLPSVFTASFDISYGVYLYAWPVQSIIIYYVSRDSFVVSLISSAIVAVIAFASWFVIERPALDFARRQTQSRRAQSAE</sequence>
<evidence type="ECO:0000313" key="3">
    <source>
        <dbReference type="EMBL" id="TBW32613.1"/>
    </source>
</evidence>